<accession>A0ACC2K814</accession>
<organism evidence="1 2">
    <name type="scientific">Persea americana</name>
    <name type="common">Avocado</name>
    <dbReference type="NCBI Taxonomy" id="3435"/>
    <lineage>
        <taxon>Eukaryota</taxon>
        <taxon>Viridiplantae</taxon>
        <taxon>Streptophyta</taxon>
        <taxon>Embryophyta</taxon>
        <taxon>Tracheophyta</taxon>
        <taxon>Spermatophyta</taxon>
        <taxon>Magnoliopsida</taxon>
        <taxon>Magnoliidae</taxon>
        <taxon>Laurales</taxon>
        <taxon>Lauraceae</taxon>
        <taxon>Persea</taxon>
    </lineage>
</organism>
<comment type="caution">
    <text evidence="1">The sequence shown here is derived from an EMBL/GenBank/DDBJ whole genome shotgun (WGS) entry which is preliminary data.</text>
</comment>
<reference evidence="1 2" key="1">
    <citation type="journal article" date="2022" name="Hortic Res">
        <title>A haplotype resolved chromosomal level avocado genome allows analysis of novel avocado genes.</title>
        <authorList>
            <person name="Nath O."/>
            <person name="Fletcher S.J."/>
            <person name="Hayward A."/>
            <person name="Shaw L.M."/>
            <person name="Masouleh A.K."/>
            <person name="Furtado A."/>
            <person name="Henry R.J."/>
            <person name="Mitter N."/>
        </authorList>
    </citation>
    <scope>NUCLEOTIDE SEQUENCE [LARGE SCALE GENOMIC DNA]</scope>
    <source>
        <strain evidence="2">cv. Hass</strain>
    </source>
</reference>
<protein>
    <submittedName>
        <fullName evidence="1">Uncharacterized protein</fullName>
    </submittedName>
</protein>
<sequence>MGKRILDHAAAGGLDVMYVEAVDNDILHKSDVPSGAVERDLDGVIGGDFWGDLNPNLGEVVGGYRFNVLMSRGVVVWGDKEGEALVGGGVVIGAKDVEEEEGLEGGEGYGVGFAAELPELEGAVDHGTAGVVEEVEGVLGELERLVADGGVLIDDDGSLVAIVDGSK</sequence>
<gene>
    <name evidence="1" type="ORF">MRB53_013436</name>
</gene>
<evidence type="ECO:0000313" key="1">
    <source>
        <dbReference type="EMBL" id="KAJ8617250.1"/>
    </source>
</evidence>
<keyword evidence="2" id="KW-1185">Reference proteome</keyword>
<name>A0ACC2K814_PERAE</name>
<dbReference type="EMBL" id="CM056812">
    <property type="protein sequence ID" value="KAJ8617250.1"/>
    <property type="molecule type" value="Genomic_DNA"/>
</dbReference>
<dbReference type="Proteomes" id="UP001234297">
    <property type="component" value="Chromosome 4"/>
</dbReference>
<evidence type="ECO:0000313" key="2">
    <source>
        <dbReference type="Proteomes" id="UP001234297"/>
    </source>
</evidence>
<proteinExistence type="predicted"/>